<organism evidence="2 3">
    <name type="scientific">Halogranum rubrum</name>
    <dbReference type="NCBI Taxonomy" id="553466"/>
    <lineage>
        <taxon>Archaea</taxon>
        <taxon>Methanobacteriati</taxon>
        <taxon>Methanobacteriota</taxon>
        <taxon>Stenosarchaea group</taxon>
        <taxon>Halobacteria</taxon>
        <taxon>Halobacteriales</taxon>
        <taxon>Haloferacaceae</taxon>
    </lineage>
</organism>
<dbReference type="Proteomes" id="UP000199607">
    <property type="component" value="Unassembled WGS sequence"/>
</dbReference>
<dbReference type="RefSeq" id="WP_089865278.1">
    <property type="nucleotide sequence ID" value="NZ_FOTC01000001.1"/>
</dbReference>
<accession>A0A1I4BDT2</accession>
<name>A0A1I4BDT2_9EURY</name>
<keyword evidence="3" id="KW-1185">Reference proteome</keyword>
<keyword evidence="1" id="KW-1133">Transmembrane helix</keyword>
<dbReference type="AlphaFoldDB" id="A0A1I4BDT2"/>
<evidence type="ECO:0000256" key="1">
    <source>
        <dbReference type="SAM" id="Phobius"/>
    </source>
</evidence>
<keyword evidence="1" id="KW-0472">Membrane</keyword>
<protein>
    <submittedName>
        <fullName evidence="2">Uncharacterized protein</fullName>
    </submittedName>
</protein>
<evidence type="ECO:0000313" key="3">
    <source>
        <dbReference type="Proteomes" id="UP000199607"/>
    </source>
</evidence>
<feature type="transmembrane region" description="Helical" evidence="1">
    <location>
        <begin position="29"/>
        <end position="46"/>
    </location>
</feature>
<reference evidence="3" key="1">
    <citation type="submission" date="2016-10" db="EMBL/GenBank/DDBJ databases">
        <authorList>
            <person name="Varghese N."/>
            <person name="Submissions S."/>
        </authorList>
    </citation>
    <scope>NUCLEOTIDE SEQUENCE [LARGE SCALE GENOMIC DNA]</scope>
    <source>
        <strain evidence="3">CGMCC 1.7738</strain>
    </source>
</reference>
<feature type="transmembrane region" description="Helical" evidence="1">
    <location>
        <begin position="58"/>
        <end position="75"/>
    </location>
</feature>
<gene>
    <name evidence="2" type="ORF">SAMN04487950_0498</name>
</gene>
<dbReference type="STRING" id="553466.SAMN04487950_0498"/>
<feature type="transmembrane region" description="Helical" evidence="1">
    <location>
        <begin position="87"/>
        <end position="104"/>
    </location>
</feature>
<dbReference type="EMBL" id="FOTC01000001">
    <property type="protein sequence ID" value="SFK66972.1"/>
    <property type="molecule type" value="Genomic_DNA"/>
</dbReference>
<sequence>MVDYKALSAGVIVGGVIAWIHSIDGSGNPQLLLSLGLIWALAGWLLARNRSALKDSGLFPQILLPLLVVFPLYSIHPDLQLGGHRLTLVQLAMGIAAAGIGLGAEMSKSADEERSQPVTPAD</sequence>
<keyword evidence="1" id="KW-0812">Transmembrane</keyword>
<proteinExistence type="predicted"/>
<feature type="transmembrane region" description="Helical" evidence="1">
    <location>
        <begin position="7"/>
        <end position="23"/>
    </location>
</feature>
<evidence type="ECO:0000313" key="2">
    <source>
        <dbReference type="EMBL" id="SFK66972.1"/>
    </source>
</evidence>